<evidence type="ECO:0000313" key="9">
    <source>
        <dbReference type="Proteomes" id="UP000184363"/>
    </source>
</evidence>
<keyword evidence="9" id="KW-1185">Reference proteome</keyword>
<dbReference type="SUPFAM" id="SSF103473">
    <property type="entry name" value="MFS general substrate transporter"/>
    <property type="match status" value="1"/>
</dbReference>
<feature type="transmembrane region" description="Helical" evidence="6">
    <location>
        <begin position="333"/>
        <end position="354"/>
    </location>
</feature>
<feature type="transmembrane region" description="Helical" evidence="6">
    <location>
        <begin position="28"/>
        <end position="57"/>
    </location>
</feature>
<evidence type="ECO:0000256" key="6">
    <source>
        <dbReference type="SAM" id="Phobius"/>
    </source>
</evidence>
<feature type="transmembrane region" description="Helical" evidence="6">
    <location>
        <begin position="209"/>
        <end position="232"/>
    </location>
</feature>
<keyword evidence="3 6" id="KW-0812">Transmembrane</keyword>
<dbReference type="PANTHER" id="PTHR43124:SF3">
    <property type="entry name" value="CHLORAMPHENICOL EFFLUX PUMP RV0191"/>
    <property type="match status" value="1"/>
</dbReference>
<dbReference type="Pfam" id="PF07690">
    <property type="entry name" value="MFS_1"/>
    <property type="match status" value="1"/>
</dbReference>
<feature type="transmembrane region" description="Helical" evidence="6">
    <location>
        <begin position="238"/>
        <end position="258"/>
    </location>
</feature>
<dbReference type="GO" id="GO:0005886">
    <property type="term" value="C:plasma membrane"/>
    <property type="evidence" value="ECO:0007669"/>
    <property type="project" value="UniProtKB-SubCell"/>
</dbReference>
<dbReference type="PROSITE" id="PS50850">
    <property type="entry name" value="MFS"/>
    <property type="match status" value="1"/>
</dbReference>
<dbReference type="STRING" id="1848.SAMN05443637_12215"/>
<dbReference type="GO" id="GO:0022857">
    <property type="term" value="F:transmembrane transporter activity"/>
    <property type="evidence" value="ECO:0007669"/>
    <property type="project" value="InterPro"/>
</dbReference>
<dbReference type="InterPro" id="IPR011701">
    <property type="entry name" value="MFS"/>
</dbReference>
<evidence type="ECO:0000259" key="7">
    <source>
        <dbReference type="PROSITE" id="PS50850"/>
    </source>
</evidence>
<dbReference type="InterPro" id="IPR050189">
    <property type="entry name" value="MFS_Efflux_Transporters"/>
</dbReference>
<dbReference type="InterPro" id="IPR036259">
    <property type="entry name" value="MFS_trans_sf"/>
</dbReference>
<proteinExistence type="predicted"/>
<evidence type="ECO:0000256" key="2">
    <source>
        <dbReference type="ARBA" id="ARBA00022475"/>
    </source>
</evidence>
<accession>A0A1M6Z0E0</accession>
<dbReference type="InterPro" id="IPR020846">
    <property type="entry name" value="MFS_dom"/>
</dbReference>
<name>A0A1M6Z0E0_PSETH</name>
<dbReference type="PANTHER" id="PTHR43124">
    <property type="entry name" value="PURINE EFFLUX PUMP PBUE"/>
    <property type="match status" value="1"/>
</dbReference>
<dbReference type="AlphaFoldDB" id="A0A1M6Z0E0"/>
<evidence type="ECO:0000256" key="5">
    <source>
        <dbReference type="ARBA" id="ARBA00023136"/>
    </source>
</evidence>
<feature type="transmembrane region" description="Helical" evidence="6">
    <location>
        <begin position="164"/>
        <end position="182"/>
    </location>
</feature>
<sequence>MAPPLVTGERGRLRLLQLSTFTSNVDRFAIAPLLVAIGLDLQVPLVAAAAVASGYYLAYGLMQPVWGMISDRIGRVRVMRVALLGAALAGVVSVLAPNIVVLGVGRVIAGACFAAVIPSTLVYVGDVWPAETRQQPVSEILSASALGIALSTVGAGMLADLVGWRSVPALTAAAAGVLWVALARLPEPEREPATGSPLRSIGRVLRNRWGVLVLAIALVEGAVVLGVLTYLAPAAQSLGWSAGVAGLIAAAYGVGALGFSRVVRALVPRIPPAGMAAIGGVCLVAAWAVPVLGLNLVTLAVAGLLVGASWAFLHTTLQTWATDMVPQERATAVALFATSLFLGSAIGAGVAAPFAEAGAFGPLFTVSALVAVPVAAVAALGRHRYATRTA</sequence>
<feature type="transmembrane region" description="Helical" evidence="6">
    <location>
        <begin position="270"/>
        <end position="288"/>
    </location>
</feature>
<dbReference type="EMBL" id="FRAP01000022">
    <property type="protein sequence ID" value="SHL23978.1"/>
    <property type="molecule type" value="Genomic_DNA"/>
</dbReference>
<feature type="transmembrane region" description="Helical" evidence="6">
    <location>
        <begin position="107"/>
        <end position="128"/>
    </location>
</feature>
<feature type="transmembrane region" description="Helical" evidence="6">
    <location>
        <begin position="360"/>
        <end position="380"/>
    </location>
</feature>
<evidence type="ECO:0000313" key="8">
    <source>
        <dbReference type="EMBL" id="SHL23978.1"/>
    </source>
</evidence>
<dbReference type="OrthoDB" id="106589at2"/>
<comment type="subcellular location">
    <subcellularLocation>
        <location evidence="1">Cell membrane</location>
        <topology evidence="1">Multi-pass membrane protein</topology>
    </subcellularLocation>
</comment>
<feature type="transmembrane region" description="Helical" evidence="6">
    <location>
        <begin position="78"/>
        <end position="101"/>
    </location>
</feature>
<dbReference type="RefSeq" id="WP_073459651.1">
    <property type="nucleotide sequence ID" value="NZ_CALGVN010000007.1"/>
</dbReference>
<feature type="transmembrane region" description="Helical" evidence="6">
    <location>
        <begin position="140"/>
        <end position="158"/>
    </location>
</feature>
<protein>
    <submittedName>
        <fullName evidence="8">Predicted arabinose efflux permease, MFS family</fullName>
    </submittedName>
</protein>
<gene>
    <name evidence="8" type="ORF">SAMN05443637_12215</name>
</gene>
<dbReference type="Gene3D" id="1.20.1250.20">
    <property type="entry name" value="MFS general substrate transporter like domains"/>
    <property type="match status" value="1"/>
</dbReference>
<reference evidence="8 9" key="1">
    <citation type="submission" date="2016-11" db="EMBL/GenBank/DDBJ databases">
        <authorList>
            <person name="Jaros S."/>
            <person name="Januszkiewicz K."/>
            <person name="Wedrychowicz H."/>
        </authorList>
    </citation>
    <scope>NUCLEOTIDE SEQUENCE [LARGE SCALE GENOMIC DNA]</scope>
    <source>
        <strain evidence="8 9">DSM 43832</strain>
    </source>
</reference>
<keyword evidence="4 6" id="KW-1133">Transmembrane helix</keyword>
<evidence type="ECO:0000256" key="1">
    <source>
        <dbReference type="ARBA" id="ARBA00004651"/>
    </source>
</evidence>
<keyword evidence="5 6" id="KW-0472">Membrane</keyword>
<feature type="domain" description="Major facilitator superfamily (MFS) profile" evidence="7">
    <location>
        <begin position="12"/>
        <end position="385"/>
    </location>
</feature>
<organism evidence="8 9">
    <name type="scientific">Pseudonocardia thermophila</name>
    <dbReference type="NCBI Taxonomy" id="1848"/>
    <lineage>
        <taxon>Bacteria</taxon>
        <taxon>Bacillati</taxon>
        <taxon>Actinomycetota</taxon>
        <taxon>Actinomycetes</taxon>
        <taxon>Pseudonocardiales</taxon>
        <taxon>Pseudonocardiaceae</taxon>
        <taxon>Pseudonocardia</taxon>
    </lineage>
</organism>
<feature type="transmembrane region" description="Helical" evidence="6">
    <location>
        <begin position="294"/>
        <end position="313"/>
    </location>
</feature>
<evidence type="ECO:0000256" key="4">
    <source>
        <dbReference type="ARBA" id="ARBA00022989"/>
    </source>
</evidence>
<evidence type="ECO:0000256" key="3">
    <source>
        <dbReference type="ARBA" id="ARBA00022692"/>
    </source>
</evidence>
<keyword evidence="2" id="KW-1003">Cell membrane</keyword>
<dbReference type="Proteomes" id="UP000184363">
    <property type="component" value="Unassembled WGS sequence"/>
</dbReference>